<keyword evidence="4 5" id="KW-0472">Membrane</keyword>
<accession>A0A7H2BMA4</accession>
<dbReference type="PANTHER" id="PTHR30520">
    <property type="entry name" value="FORMATE TRANSPORTER-RELATED"/>
    <property type="match status" value="1"/>
</dbReference>
<reference evidence="6 7" key="1">
    <citation type="submission" date="2020-09" db="EMBL/GenBank/DDBJ databases">
        <title>Investigation of environmental microbe.</title>
        <authorList>
            <person name="Ou Y."/>
            <person name="Kang Q."/>
        </authorList>
    </citation>
    <scope>NUCLEOTIDE SEQUENCE [LARGE SCALE GENOMIC DNA]</scope>
    <source>
        <strain evidence="6 7">KJZ-9</strain>
    </source>
</reference>
<evidence type="ECO:0000256" key="1">
    <source>
        <dbReference type="ARBA" id="ARBA00004141"/>
    </source>
</evidence>
<evidence type="ECO:0000256" key="5">
    <source>
        <dbReference type="SAM" id="Phobius"/>
    </source>
</evidence>
<feature type="transmembrane region" description="Helical" evidence="5">
    <location>
        <begin position="151"/>
        <end position="175"/>
    </location>
</feature>
<dbReference type="AlphaFoldDB" id="A0A7H2BMA4"/>
<dbReference type="Pfam" id="PF01226">
    <property type="entry name" value="Form_Nir_trans"/>
    <property type="match status" value="1"/>
</dbReference>
<evidence type="ECO:0000256" key="4">
    <source>
        <dbReference type="ARBA" id="ARBA00023136"/>
    </source>
</evidence>
<dbReference type="Gene3D" id="1.20.1080.10">
    <property type="entry name" value="Glycerol uptake facilitator protein"/>
    <property type="match status" value="1"/>
</dbReference>
<feature type="transmembrane region" description="Helical" evidence="5">
    <location>
        <begin position="102"/>
        <end position="124"/>
    </location>
</feature>
<feature type="transmembrane region" description="Helical" evidence="5">
    <location>
        <begin position="232"/>
        <end position="252"/>
    </location>
</feature>
<dbReference type="GO" id="GO:0005886">
    <property type="term" value="C:plasma membrane"/>
    <property type="evidence" value="ECO:0007669"/>
    <property type="project" value="TreeGrafter"/>
</dbReference>
<dbReference type="Proteomes" id="UP000516421">
    <property type="component" value="Chromosome"/>
</dbReference>
<dbReference type="EMBL" id="CP061538">
    <property type="protein sequence ID" value="QNV40800.1"/>
    <property type="molecule type" value="Genomic_DNA"/>
</dbReference>
<evidence type="ECO:0000313" key="6">
    <source>
        <dbReference type="EMBL" id="QNV40800.1"/>
    </source>
</evidence>
<dbReference type="RefSeq" id="WP_190618431.1">
    <property type="nucleotide sequence ID" value="NZ_CP061538.1"/>
</dbReference>
<dbReference type="InterPro" id="IPR000292">
    <property type="entry name" value="For/NO2_transpt"/>
</dbReference>
<dbReference type="KEGG" id="rama:IDM48_05265"/>
<keyword evidence="2 5" id="KW-0812">Transmembrane</keyword>
<feature type="transmembrane region" description="Helical" evidence="5">
    <location>
        <begin position="59"/>
        <end position="81"/>
    </location>
</feature>
<gene>
    <name evidence="6" type="ORF">IDM48_05265</name>
</gene>
<proteinExistence type="predicted"/>
<keyword evidence="3 5" id="KW-1133">Transmembrane helix</keyword>
<evidence type="ECO:0000256" key="3">
    <source>
        <dbReference type="ARBA" id="ARBA00022989"/>
    </source>
</evidence>
<dbReference type="InterPro" id="IPR023271">
    <property type="entry name" value="Aquaporin-like"/>
</dbReference>
<evidence type="ECO:0000256" key="2">
    <source>
        <dbReference type="ARBA" id="ARBA00022692"/>
    </source>
</evidence>
<sequence>MALNDSVQGAVNKKVELLTKDFGRFAVRGTLAGVYLTLATGFAGVAGQAVEAHAKGMGSLVFAFTFGIGLFAIVILNSELATGNMMFGSYGATTGQIRWGKALWLVVITTLLNLVGCVLVALLLSQSAKFATMDNTHFISVLTEAKLHKSAWGAFIEGIGANFVVNMALVGAMFAQEFISKFVTVISILAVFVGLGLEHVIANFSLMTIAMFSSDPLPASMSFSAVALNWVMVWLGNFVGGGLLMGATYAWLNKTRYVYKD</sequence>
<dbReference type="GO" id="GO:0015499">
    <property type="term" value="F:formate transmembrane transporter activity"/>
    <property type="evidence" value="ECO:0007669"/>
    <property type="project" value="TreeGrafter"/>
</dbReference>
<name>A0A7H2BMA4_9MICC</name>
<comment type="subcellular location">
    <subcellularLocation>
        <location evidence="1">Membrane</location>
        <topology evidence="1">Multi-pass membrane protein</topology>
    </subcellularLocation>
</comment>
<dbReference type="PANTHER" id="PTHR30520:SF8">
    <property type="entry name" value="NITRITE TRANSPORTER NIRC"/>
    <property type="match status" value="1"/>
</dbReference>
<protein>
    <submittedName>
        <fullName evidence="6">Formate/nitrite transporter family protein</fullName>
    </submittedName>
</protein>
<keyword evidence="7" id="KW-1185">Reference proteome</keyword>
<feature type="transmembrane region" description="Helical" evidence="5">
    <location>
        <begin position="25"/>
        <end position="47"/>
    </location>
</feature>
<organism evidence="6 7">
    <name type="scientific">Rothia amarae</name>
    <dbReference type="NCBI Taxonomy" id="169480"/>
    <lineage>
        <taxon>Bacteria</taxon>
        <taxon>Bacillati</taxon>
        <taxon>Actinomycetota</taxon>
        <taxon>Actinomycetes</taxon>
        <taxon>Micrococcales</taxon>
        <taxon>Micrococcaceae</taxon>
        <taxon>Rothia</taxon>
    </lineage>
</organism>
<evidence type="ECO:0000313" key="7">
    <source>
        <dbReference type="Proteomes" id="UP000516421"/>
    </source>
</evidence>
<feature type="transmembrane region" description="Helical" evidence="5">
    <location>
        <begin position="182"/>
        <end position="212"/>
    </location>
</feature>